<dbReference type="GO" id="GO:0005524">
    <property type="term" value="F:ATP binding"/>
    <property type="evidence" value="ECO:0007669"/>
    <property type="project" value="UniProtKB-UniRule"/>
</dbReference>
<keyword evidence="8 10" id="KW-0067">ATP-binding</keyword>
<dbReference type="Pfam" id="PF00929">
    <property type="entry name" value="RNase_T"/>
    <property type="match status" value="1"/>
</dbReference>
<dbReference type="InterPro" id="IPR006054">
    <property type="entry name" value="DnaQ"/>
</dbReference>
<dbReference type="NCBIfam" id="TIGR00573">
    <property type="entry name" value="dnaq"/>
    <property type="match status" value="1"/>
</dbReference>
<dbReference type="EMBL" id="CABEHT010000001">
    <property type="protein sequence ID" value="VTS13314.1"/>
    <property type="molecule type" value="Genomic_DNA"/>
</dbReference>
<comment type="similarity">
    <text evidence="10">Belongs to the helicase family. DinG subfamily. Type 2 sub-subfamily.</text>
</comment>
<accession>A0A4U9XJ91</accession>
<protein>
    <recommendedName>
        <fullName evidence="10">3'-5' exonuclease DinG</fullName>
        <ecNumber evidence="10">3.1.-.-</ecNumber>
    </recommendedName>
</protein>
<evidence type="ECO:0000256" key="1">
    <source>
        <dbReference type="ARBA" id="ARBA00022679"/>
    </source>
</evidence>
<evidence type="ECO:0000256" key="6">
    <source>
        <dbReference type="ARBA" id="ARBA00022801"/>
    </source>
</evidence>
<dbReference type="SMART" id="SM00479">
    <property type="entry name" value="EXOIII"/>
    <property type="match status" value="1"/>
</dbReference>
<keyword evidence="3" id="KW-0235">DNA replication</keyword>
<evidence type="ECO:0000256" key="3">
    <source>
        <dbReference type="ARBA" id="ARBA00022705"/>
    </source>
</evidence>
<gene>
    <name evidence="12" type="primary">dinG_1</name>
    <name evidence="10" type="synonym">dinG</name>
    <name evidence="12" type="ORF">NCTC5386_00925</name>
</gene>
<sequence length="820" mass="94576">MTEQLTKYAVIDLEATNAGSDARIIQIGVVIVENKKIIDRFQTDINPHSKLSEHIKSLTGITDQQLASAPEFSQVASQIFELIKDCVFVAHNVKFDANLLAEALFFEGFELLTPRMDTVELAQVFFPNLEKYNLGHLAKNMDLHLAHAHTAIADALATAKLFIKIQKKIESLPRETLEMMAVFADNLIFESGQLITQALSKAKSYDKRHYDLVEGILFPKKQRTKKPKKLPQDFSINTAILGLEDRPLQNDFAALIEEGLTYSEPSFIQAQAGIGKSYGYLLPLLAKTQEQQILVSVPTKILQDQMTAKELAAIETVFQIDCHSLKGPANYIKLDLFHKSLQQVEDNRLVNRYKLQLLVWLLETRTGDLDEIKQKQRYAAFFDTIQHDGDLNQGSPFYDYDYWRYSYERAKRAKVLLTNHAYFLHRIEDDKAFARNKILVFDEAQRLLLQLDQLSRKQIDLQQLLQDLTRGLESPQSLLEKRLLESLIFELNDMVTTSLKKRSYEASNPKVSQKLSDIVKELDANRFSELHAIFKYPDTDYWISSETKDEKRVISLNASTQRFINFQHLLPEIQKSFFISATLAISQRVNLAYLLGFDNYHFAKIDHLKSKHQKIMIDQEMPVISEVNEEDYCRELAKRIYALSHEKLPILVLFNSRSHLFLVSDILEEWNLAHLAQEKNGTAYNIKKRFDRGEQSILLGMGAFWEGVDFVQADRMIEVITKLPFDNPQDLYVKKMSAYLLAKQKNPFKDYFLPMTILKLKQAIGRTMRREEQKSLILLLDKRVITKSYGSEVLANLGEEFLISCETFENCLLESRQFLL</sequence>
<evidence type="ECO:0000256" key="2">
    <source>
        <dbReference type="ARBA" id="ARBA00022695"/>
    </source>
</evidence>
<reference evidence="12 13" key="1">
    <citation type="submission" date="2019-05" db="EMBL/GenBank/DDBJ databases">
        <authorList>
            <consortium name="Pathogen Informatics"/>
        </authorList>
    </citation>
    <scope>NUCLEOTIDE SEQUENCE [LARGE SCALE GENOMIC DNA]</scope>
    <source>
        <strain evidence="12 13">NCTC5386</strain>
    </source>
</reference>
<dbReference type="PANTHER" id="PTHR30231:SF41">
    <property type="entry name" value="DNA POLYMERASE III SUBUNIT EPSILON"/>
    <property type="match status" value="1"/>
</dbReference>
<dbReference type="NCBIfam" id="NF005569">
    <property type="entry name" value="PRK07246.1"/>
    <property type="match status" value="1"/>
</dbReference>
<dbReference type="InterPro" id="IPR012337">
    <property type="entry name" value="RNaseH-like_sf"/>
</dbReference>
<dbReference type="HAMAP" id="MF_02206">
    <property type="entry name" value="DinG_exonucl"/>
    <property type="match status" value="1"/>
</dbReference>
<evidence type="ECO:0000256" key="9">
    <source>
        <dbReference type="ARBA" id="ARBA00022932"/>
    </source>
</evidence>
<keyword evidence="4 10" id="KW-0540">Nuclease</keyword>
<dbReference type="GO" id="GO:0016818">
    <property type="term" value="F:hydrolase activity, acting on acid anhydrides, in phosphorus-containing anhydrides"/>
    <property type="evidence" value="ECO:0007669"/>
    <property type="project" value="InterPro"/>
</dbReference>
<feature type="short sequence motif" description="DEAH box" evidence="10">
    <location>
        <begin position="442"/>
        <end position="445"/>
    </location>
</feature>
<dbReference type="SMART" id="SM00491">
    <property type="entry name" value="HELICc2"/>
    <property type="match status" value="1"/>
</dbReference>
<feature type="domain" description="Helicase ATP-binding" evidence="11">
    <location>
        <begin position="235"/>
        <end position="495"/>
    </location>
</feature>
<keyword evidence="6 10" id="KW-0378">Hydrolase</keyword>
<dbReference type="InterPro" id="IPR006310">
    <property type="entry name" value="DinG"/>
</dbReference>
<dbReference type="GO" id="GO:0005829">
    <property type="term" value="C:cytosol"/>
    <property type="evidence" value="ECO:0007669"/>
    <property type="project" value="TreeGrafter"/>
</dbReference>
<keyword evidence="9" id="KW-0239">DNA-directed DNA polymerase</keyword>
<evidence type="ECO:0000256" key="5">
    <source>
        <dbReference type="ARBA" id="ARBA00022741"/>
    </source>
</evidence>
<evidence type="ECO:0000256" key="4">
    <source>
        <dbReference type="ARBA" id="ARBA00022722"/>
    </source>
</evidence>
<dbReference type="FunFam" id="3.30.420.10:FF:000045">
    <property type="entry name" value="3'-5' exonuclease DinG"/>
    <property type="match status" value="1"/>
</dbReference>
<dbReference type="EC" id="3.1.-.-" evidence="10"/>
<dbReference type="PROSITE" id="PS51193">
    <property type="entry name" value="HELICASE_ATP_BIND_2"/>
    <property type="match status" value="1"/>
</dbReference>
<keyword evidence="1" id="KW-0808">Transferase</keyword>
<dbReference type="Proteomes" id="UP000394068">
    <property type="component" value="Unassembled WGS sequence"/>
</dbReference>
<dbReference type="GO" id="GO:0003677">
    <property type="term" value="F:DNA binding"/>
    <property type="evidence" value="ECO:0007669"/>
    <property type="project" value="InterPro"/>
</dbReference>
<evidence type="ECO:0000256" key="10">
    <source>
        <dbReference type="HAMAP-Rule" id="MF_02206"/>
    </source>
</evidence>
<dbReference type="InterPro" id="IPR013520">
    <property type="entry name" value="Ribonucl_H"/>
</dbReference>
<dbReference type="GO" id="GO:0008408">
    <property type="term" value="F:3'-5' exonuclease activity"/>
    <property type="evidence" value="ECO:0007669"/>
    <property type="project" value="UniProtKB-UniRule"/>
</dbReference>
<evidence type="ECO:0000256" key="7">
    <source>
        <dbReference type="ARBA" id="ARBA00022839"/>
    </source>
</evidence>
<dbReference type="Gene3D" id="3.30.420.10">
    <property type="entry name" value="Ribonuclease H-like superfamily/Ribonuclease H"/>
    <property type="match status" value="1"/>
</dbReference>
<evidence type="ECO:0000313" key="13">
    <source>
        <dbReference type="Proteomes" id="UP000394068"/>
    </source>
</evidence>
<dbReference type="AlphaFoldDB" id="A0A4U9XJ91"/>
<dbReference type="CDD" id="cd06127">
    <property type="entry name" value="DEDDh"/>
    <property type="match status" value="1"/>
</dbReference>
<dbReference type="InterPro" id="IPR006555">
    <property type="entry name" value="ATP-dep_Helicase_C"/>
</dbReference>
<proteinExistence type="inferred from homology"/>
<name>A0A4U9XJ91_9STRE</name>
<dbReference type="InterPro" id="IPR027417">
    <property type="entry name" value="P-loop_NTPase"/>
</dbReference>
<feature type="binding site" evidence="10">
    <location>
        <begin position="270"/>
        <end position="277"/>
    </location>
    <ligand>
        <name>ATP</name>
        <dbReference type="ChEBI" id="CHEBI:30616"/>
    </ligand>
</feature>
<keyword evidence="7 10" id="KW-0269">Exonuclease</keyword>
<evidence type="ECO:0000256" key="8">
    <source>
        <dbReference type="ARBA" id="ARBA00022840"/>
    </source>
</evidence>
<dbReference type="PANTHER" id="PTHR30231">
    <property type="entry name" value="DNA POLYMERASE III SUBUNIT EPSILON"/>
    <property type="match status" value="1"/>
</dbReference>
<evidence type="ECO:0000313" key="12">
    <source>
        <dbReference type="EMBL" id="VTS13314.1"/>
    </source>
</evidence>
<dbReference type="GO" id="GO:0003887">
    <property type="term" value="F:DNA-directed DNA polymerase activity"/>
    <property type="evidence" value="ECO:0007669"/>
    <property type="project" value="UniProtKB-KW"/>
</dbReference>
<dbReference type="RefSeq" id="WP_077323273.1">
    <property type="nucleotide sequence ID" value="NZ_CABEHT010000001.1"/>
</dbReference>
<dbReference type="InterPro" id="IPR014001">
    <property type="entry name" value="Helicase_ATP-bd"/>
</dbReference>
<dbReference type="InterPro" id="IPR014013">
    <property type="entry name" value="Helic_SF1/SF2_ATP-bd_DinG/Rad3"/>
</dbReference>
<comment type="function">
    <text evidence="10">3'-5' exonuclease.</text>
</comment>
<dbReference type="InterPro" id="IPR036397">
    <property type="entry name" value="RNaseH_sf"/>
</dbReference>
<dbReference type="Pfam" id="PF13307">
    <property type="entry name" value="Helicase_C_2"/>
    <property type="match status" value="1"/>
</dbReference>
<dbReference type="GO" id="GO:0045004">
    <property type="term" value="P:DNA replication proofreading"/>
    <property type="evidence" value="ECO:0007669"/>
    <property type="project" value="TreeGrafter"/>
</dbReference>
<dbReference type="SMART" id="SM00487">
    <property type="entry name" value="DEXDc"/>
    <property type="match status" value="1"/>
</dbReference>
<organism evidence="12 13">
    <name type="scientific">Streptococcus pseudoporcinus</name>
    <dbReference type="NCBI Taxonomy" id="361101"/>
    <lineage>
        <taxon>Bacteria</taxon>
        <taxon>Bacillati</taxon>
        <taxon>Bacillota</taxon>
        <taxon>Bacilli</taxon>
        <taxon>Lactobacillales</taxon>
        <taxon>Streptococcaceae</taxon>
        <taxon>Streptococcus</taxon>
    </lineage>
</organism>
<dbReference type="Pfam" id="PF00270">
    <property type="entry name" value="DEAD"/>
    <property type="match status" value="1"/>
</dbReference>
<dbReference type="Gene3D" id="3.40.50.300">
    <property type="entry name" value="P-loop containing nucleotide triphosphate hydrolases"/>
    <property type="match status" value="2"/>
</dbReference>
<dbReference type="InterPro" id="IPR011545">
    <property type="entry name" value="DEAD/DEAH_box_helicase_dom"/>
</dbReference>
<keyword evidence="12" id="KW-0347">Helicase</keyword>
<dbReference type="SUPFAM" id="SSF53098">
    <property type="entry name" value="Ribonuclease H-like"/>
    <property type="match status" value="1"/>
</dbReference>
<keyword evidence="5 10" id="KW-0547">Nucleotide-binding</keyword>
<evidence type="ECO:0000259" key="11">
    <source>
        <dbReference type="PROSITE" id="PS51193"/>
    </source>
</evidence>
<dbReference type="SUPFAM" id="SSF52540">
    <property type="entry name" value="P-loop containing nucleoside triphosphate hydrolases"/>
    <property type="match status" value="1"/>
</dbReference>
<keyword evidence="2" id="KW-0548">Nucleotidyltransferase</keyword>
<dbReference type="GO" id="GO:0004386">
    <property type="term" value="F:helicase activity"/>
    <property type="evidence" value="ECO:0007669"/>
    <property type="project" value="UniProtKB-KW"/>
</dbReference>